<dbReference type="AlphaFoldDB" id="A0A803LQJ1"/>
<reference evidence="4" key="2">
    <citation type="submission" date="2021-03" db="UniProtKB">
        <authorList>
            <consortium name="EnsemblPlants"/>
        </authorList>
    </citation>
    <scope>IDENTIFICATION</scope>
</reference>
<name>A0A803LQJ1_CHEQI</name>
<evidence type="ECO:0000256" key="2">
    <source>
        <dbReference type="ARBA" id="ARBA00009995"/>
    </source>
</evidence>
<sequence>MTLWHHHRVFHPNLFVYRLKRPLISWKLLEKKVYGPGNFTLLDRVNKSLRECDAIGAKSFKEMEGTYCEYVEKIYGKPVLLAGPMVVKLSSSKLDEHIHGWLQGHGVASVIYCALGSEFVMEFNHFQHLVLGLELTGRPFLAVLKPPTSYKTIESALPEGFEERTKGRGMVYNGWVQQQLILQHPSVGCFVTHCGTGSLSEAMISSECQLA</sequence>
<evidence type="ECO:0000313" key="4">
    <source>
        <dbReference type="EnsemblPlants" id="AUR62017220-RA:cds"/>
    </source>
</evidence>
<protein>
    <submittedName>
        <fullName evidence="4">Uncharacterized protein</fullName>
    </submittedName>
</protein>
<evidence type="ECO:0000313" key="5">
    <source>
        <dbReference type="Proteomes" id="UP000596660"/>
    </source>
</evidence>
<dbReference type="Gramene" id="AUR62017220-RA">
    <property type="protein sequence ID" value="AUR62017220-RA:cds"/>
    <property type="gene ID" value="AUR62017220"/>
</dbReference>
<dbReference type="EnsemblPlants" id="AUR62017220-RA">
    <property type="protein sequence ID" value="AUR62017220-RA:cds"/>
    <property type="gene ID" value="AUR62017220"/>
</dbReference>
<dbReference type="GO" id="GO:0035251">
    <property type="term" value="F:UDP-glucosyltransferase activity"/>
    <property type="evidence" value="ECO:0007669"/>
    <property type="project" value="InterPro"/>
</dbReference>
<evidence type="ECO:0000256" key="3">
    <source>
        <dbReference type="ARBA" id="ARBA00022679"/>
    </source>
</evidence>
<dbReference type="Pfam" id="PF00201">
    <property type="entry name" value="UDPGT"/>
    <property type="match status" value="1"/>
</dbReference>
<dbReference type="SUPFAM" id="SSF53756">
    <property type="entry name" value="UDP-Glycosyltransferase/glycogen phosphorylase"/>
    <property type="match status" value="1"/>
</dbReference>
<dbReference type="InterPro" id="IPR002213">
    <property type="entry name" value="UDP_glucos_trans"/>
</dbReference>
<comment type="pathway">
    <text evidence="1">Secondary metabolite biosynthesis; terpenoid biosynthesis.</text>
</comment>
<dbReference type="PANTHER" id="PTHR48049:SF34">
    <property type="entry name" value="UDP-GLYCOSYLTRANSFERASE 79B30-LIKE"/>
    <property type="match status" value="1"/>
</dbReference>
<dbReference type="Gene3D" id="3.40.50.2000">
    <property type="entry name" value="Glycogen Phosphorylase B"/>
    <property type="match status" value="2"/>
</dbReference>
<dbReference type="Proteomes" id="UP000596660">
    <property type="component" value="Unplaced"/>
</dbReference>
<organism evidence="4 5">
    <name type="scientific">Chenopodium quinoa</name>
    <name type="common">Quinoa</name>
    <dbReference type="NCBI Taxonomy" id="63459"/>
    <lineage>
        <taxon>Eukaryota</taxon>
        <taxon>Viridiplantae</taxon>
        <taxon>Streptophyta</taxon>
        <taxon>Embryophyta</taxon>
        <taxon>Tracheophyta</taxon>
        <taxon>Spermatophyta</taxon>
        <taxon>Magnoliopsida</taxon>
        <taxon>eudicotyledons</taxon>
        <taxon>Gunneridae</taxon>
        <taxon>Pentapetalae</taxon>
        <taxon>Caryophyllales</taxon>
        <taxon>Chenopodiaceae</taxon>
        <taxon>Chenopodioideae</taxon>
        <taxon>Atripliceae</taxon>
        <taxon>Chenopodium</taxon>
    </lineage>
</organism>
<proteinExistence type="inferred from homology"/>
<dbReference type="FunFam" id="3.40.50.2000:FF:000037">
    <property type="entry name" value="Glycosyltransferase"/>
    <property type="match status" value="1"/>
</dbReference>
<evidence type="ECO:0000256" key="1">
    <source>
        <dbReference type="ARBA" id="ARBA00004721"/>
    </source>
</evidence>
<keyword evidence="3" id="KW-0808">Transferase</keyword>
<reference evidence="4" key="1">
    <citation type="journal article" date="2017" name="Nature">
        <title>The genome of Chenopodium quinoa.</title>
        <authorList>
            <person name="Jarvis D.E."/>
            <person name="Ho Y.S."/>
            <person name="Lightfoot D.J."/>
            <person name="Schmoeckel S.M."/>
            <person name="Li B."/>
            <person name="Borm T.J.A."/>
            <person name="Ohyanagi H."/>
            <person name="Mineta K."/>
            <person name="Michell C.T."/>
            <person name="Saber N."/>
            <person name="Kharbatia N.M."/>
            <person name="Rupper R.R."/>
            <person name="Sharp A.R."/>
            <person name="Dally N."/>
            <person name="Boughton B.A."/>
            <person name="Woo Y.H."/>
            <person name="Gao G."/>
            <person name="Schijlen E.G.W.M."/>
            <person name="Guo X."/>
            <person name="Momin A.A."/>
            <person name="Negrao S."/>
            <person name="Al-Babili S."/>
            <person name="Gehring C."/>
            <person name="Roessner U."/>
            <person name="Jung C."/>
            <person name="Murphy K."/>
            <person name="Arold S.T."/>
            <person name="Gojobori T."/>
            <person name="van der Linden C.G."/>
            <person name="van Loo E.N."/>
            <person name="Jellen E.N."/>
            <person name="Maughan P.J."/>
            <person name="Tester M."/>
        </authorList>
    </citation>
    <scope>NUCLEOTIDE SEQUENCE [LARGE SCALE GENOMIC DNA]</scope>
    <source>
        <strain evidence="4">cv. PI 614886</strain>
    </source>
</reference>
<dbReference type="OMA" id="EAMIKEC"/>
<accession>A0A803LQJ1</accession>
<keyword evidence="5" id="KW-1185">Reference proteome</keyword>
<comment type="similarity">
    <text evidence="2">Belongs to the UDP-glycosyltransferase family.</text>
</comment>
<dbReference type="PANTHER" id="PTHR48049">
    <property type="entry name" value="GLYCOSYLTRANSFERASE"/>
    <property type="match status" value="1"/>
</dbReference>
<dbReference type="InterPro" id="IPR050481">
    <property type="entry name" value="UDP-glycosyltransf_plant"/>
</dbReference>